<dbReference type="STRING" id="1416779.SAMN05444409_2388"/>
<evidence type="ECO:0000313" key="3">
    <source>
        <dbReference type="Proteomes" id="UP000185207"/>
    </source>
</evidence>
<feature type="transmembrane region" description="Helical" evidence="1">
    <location>
        <begin position="21"/>
        <end position="40"/>
    </location>
</feature>
<dbReference type="EMBL" id="FSRK01000001">
    <property type="protein sequence ID" value="SIO17574.1"/>
    <property type="molecule type" value="Genomic_DNA"/>
</dbReference>
<dbReference type="OrthoDB" id="1264515at2"/>
<keyword evidence="1" id="KW-0812">Transmembrane</keyword>
<organism evidence="2 3">
    <name type="scientific">Epilithonimonas zeae</name>
    <dbReference type="NCBI Taxonomy" id="1416779"/>
    <lineage>
        <taxon>Bacteria</taxon>
        <taxon>Pseudomonadati</taxon>
        <taxon>Bacteroidota</taxon>
        <taxon>Flavobacteriia</taxon>
        <taxon>Flavobacteriales</taxon>
        <taxon>Weeksellaceae</taxon>
        <taxon>Chryseobacterium group</taxon>
        <taxon>Epilithonimonas</taxon>
    </lineage>
</organism>
<dbReference type="Proteomes" id="UP000185207">
    <property type="component" value="Unassembled WGS sequence"/>
</dbReference>
<reference evidence="3" key="1">
    <citation type="submission" date="2016-11" db="EMBL/GenBank/DDBJ databases">
        <authorList>
            <person name="Varghese N."/>
            <person name="Submissions S."/>
        </authorList>
    </citation>
    <scope>NUCLEOTIDE SEQUENCE [LARGE SCALE GENOMIC DNA]</scope>
    <source>
        <strain evidence="3">DSM 27623</strain>
    </source>
</reference>
<keyword evidence="1" id="KW-0472">Membrane</keyword>
<dbReference type="Pfam" id="PF10825">
    <property type="entry name" value="DUF2752"/>
    <property type="match status" value="1"/>
</dbReference>
<evidence type="ECO:0000256" key="1">
    <source>
        <dbReference type="SAM" id="Phobius"/>
    </source>
</evidence>
<dbReference type="InterPro" id="IPR021215">
    <property type="entry name" value="DUF2752"/>
</dbReference>
<gene>
    <name evidence="2" type="ORF">SAMN05444409_2388</name>
</gene>
<accession>A0A1N6HCM9</accession>
<dbReference type="AlphaFoldDB" id="A0A1N6HCM9"/>
<protein>
    <recommendedName>
        <fullName evidence="4">DUF2752 domain-containing protein</fullName>
    </recommendedName>
</protein>
<evidence type="ECO:0008006" key="4">
    <source>
        <dbReference type="Google" id="ProtNLM"/>
    </source>
</evidence>
<evidence type="ECO:0000313" key="2">
    <source>
        <dbReference type="EMBL" id="SIO17574.1"/>
    </source>
</evidence>
<keyword evidence="1" id="KW-1133">Transmembrane helix</keyword>
<keyword evidence="3" id="KW-1185">Reference proteome</keyword>
<proteinExistence type="predicted"/>
<feature type="transmembrane region" description="Helical" evidence="1">
    <location>
        <begin position="87"/>
        <end position="106"/>
    </location>
</feature>
<sequence length="113" mass="12987">MLVNPTQKIFENQDLKTAIRIVWKISAVLSILILLVLFFVDDNQLLSISPTCYYQKIGKECFLCGSTRAFIEIKHLNFENAFNLNPFSISIFGLLLLNSIVFLNFIKNIKTKL</sequence>
<name>A0A1N6HCM9_9FLAO</name>
<dbReference type="RefSeq" id="WP_074235445.1">
    <property type="nucleotide sequence ID" value="NZ_FSRK01000001.1"/>
</dbReference>